<dbReference type="Bgee" id="ENSCPOG00000038970">
    <property type="expression patterns" value="Expressed in testis and 8 other cell types or tissues"/>
</dbReference>
<feature type="compositionally biased region" description="Polar residues" evidence="1">
    <location>
        <begin position="748"/>
        <end position="760"/>
    </location>
</feature>
<proteinExistence type="predicted"/>
<dbReference type="Proteomes" id="UP000005447">
    <property type="component" value="Unassembled WGS sequence"/>
</dbReference>
<dbReference type="STRING" id="10141.ENSCPOP00000022327"/>
<accession>A0A286Y2J9</accession>
<evidence type="ECO:0000259" key="2">
    <source>
        <dbReference type="Pfam" id="PF15257"/>
    </source>
</evidence>
<feature type="region of interest" description="Disordered" evidence="1">
    <location>
        <begin position="704"/>
        <end position="1089"/>
    </location>
</feature>
<feature type="region of interest" description="Disordered" evidence="1">
    <location>
        <begin position="1154"/>
        <end position="1375"/>
    </location>
</feature>
<feature type="compositionally biased region" description="Basic and acidic residues" evidence="1">
    <location>
        <begin position="129"/>
        <end position="139"/>
    </location>
</feature>
<keyword evidence="4" id="KW-1185">Reference proteome</keyword>
<evidence type="ECO:0000313" key="3">
    <source>
        <dbReference type="Ensembl" id="ENSCPOP00000031750.1"/>
    </source>
</evidence>
<dbReference type="PANTHER" id="PTHR23034:SF2">
    <property type="entry name" value="GLUTAMATE-RICH PROTEIN 3"/>
    <property type="match status" value="1"/>
</dbReference>
<feature type="compositionally biased region" description="Basic and acidic residues" evidence="1">
    <location>
        <begin position="513"/>
        <end position="525"/>
    </location>
</feature>
<evidence type="ECO:0000256" key="1">
    <source>
        <dbReference type="SAM" id="MobiDB-lite"/>
    </source>
</evidence>
<dbReference type="EMBL" id="AAKN02005034">
    <property type="status" value="NOT_ANNOTATED_CDS"/>
    <property type="molecule type" value="Genomic_DNA"/>
</dbReference>
<feature type="compositionally biased region" description="Acidic residues" evidence="1">
    <location>
        <begin position="822"/>
        <end position="842"/>
    </location>
</feature>
<dbReference type="InterPro" id="IPR048257">
    <property type="entry name" value="DUF4590"/>
</dbReference>
<feature type="compositionally biased region" description="Basic and acidic residues" evidence="1">
    <location>
        <begin position="714"/>
        <end position="733"/>
    </location>
</feature>
<dbReference type="InterPro" id="IPR027962">
    <property type="entry name" value="ERICH3"/>
</dbReference>
<feature type="compositionally biased region" description="Basic and acidic residues" evidence="1">
    <location>
        <begin position="844"/>
        <end position="859"/>
    </location>
</feature>
<dbReference type="EMBL" id="AAKN02005035">
    <property type="status" value="NOT_ANNOTATED_CDS"/>
    <property type="molecule type" value="Genomic_DNA"/>
</dbReference>
<name>A0A286Y2J9_CAVPO</name>
<feature type="compositionally biased region" description="Basic and acidic residues" evidence="1">
    <location>
        <begin position="1282"/>
        <end position="1303"/>
    </location>
</feature>
<feature type="compositionally biased region" description="Basic and acidic residues" evidence="1">
    <location>
        <begin position="568"/>
        <end position="585"/>
    </location>
</feature>
<feature type="compositionally biased region" description="Basic and acidic residues" evidence="1">
    <location>
        <begin position="921"/>
        <end position="987"/>
    </location>
</feature>
<feature type="region of interest" description="Disordered" evidence="1">
    <location>
        <begin position="1"/>
        <end position="74"/>
    </location>
</feature>
<dbReference type="Ensembl" id="ENSCPOT00000033556.1">
    <property type="protein sequence ID" value="ENSCPOP00000022327.1"/>
    <property type="gene ID" value="ENSCPOG00000038970.1"/>
</dbReference>
<feature type="compositionally biased region" description="Basic and acidic residues" evidence="1">
    <location>
        <begin position="1178"/>
        <end position="1216"/>
    </location>
</feature>
<feature type="compositionally biased region" description="Acidic residues" evidence="1">
    <location>
        <begin position="988"/>
        <end position="997"/>
    </location>
</feature>
<dbReference type="GeneTree" id="ENSGT00530000064485"/>
<dbReference type="Ensembl" id="ENSCPOT00000041878.1">
    <property type="protein sequence ID" value="ENSCPOP00000031750.1"/>
    <property type="gene ID" value="ENSCPOG00000038970.1"/>
</dbReference>
<feature type="domain" description="DUF4590" evidence="2">
    <location>
        <begin position="184"/>
        <end position="293"/>
    </location>
</feature>
<feature type="compositionally biased region" description="Basic and acidic residues" evidence="1">
    <location>
        <begin position="888"/>
        <end position="908"/>
    </location>
</feature>
<feature type="compositionally biased region" description="Basic and acidic residues" evidence="1">
    <location>
        <begin position="485"/>
        <end position="501"/>
    </location>
</feature>
<feature type="compositionally biased region" description="Polar residues" evidence="1">
    <location>
        <begin position="1259"/>
        <end position="1268"/>
    </location>
</feature>
<feature type="compositionally biased region" description="Polar residues" evidence="1">
    <location>
        <begin position="626"/>
        <end position="635"/>
    </location>
</feature>
<reference evidence="3" key="2">
    <citation type="submission" date="2025-05" db="UniProtKB">
        <authorList>
            <consortium name="Ensembl"/>
        </authorList>
    </citation>
    <scope>IDENTIFICATION</scope>
    <source>
        <strain evidence="3">2N</strain>
    </source>
</reference>
<feature type="compositionally biased region" description="Gly residues" evidence="1">
    <location>
        <begin position="1066"/>
        <end position="1077"/>
    </location>
</feature>
<feature type="region of interest" description="Disordered" evidence="1">
    <location>
        <begin position="386"/>
        <end position="600"/>
    </location>
</feature>
<feature type="compositionally biased region" description="Polar residues" evidence="1">
    <location>
        <begin position="1220"/>
        <end position="1229"/>
    </location>
</feature>
<feature type="compositionally biased region" description="Polar residues" evidence="1">
    <location>
        <begin position="769"/>
        <end position="778"/>
    </location>
</feature>
<feature type="region of interest" description="Disordered" evidence="1">
    <location>
        <begin position="118"/>
        <end position="140"/>
    </location>
</feature>
<feature type="region of interest" description="Disordered" evidence="1">
    <location>
        <begin position="626"/>
        <end position="655"/>
    </location>
</feature>
<feature type="compositionally biased region" description="Basic and acidic residues" evidence="1">
    <location>
        <begin position="1356"/>
        <end position="1375"/>
    </location>
</feature>
<evidence type="ECO:0000313" key="4">
    <source>
        <dbReference type="Proteomes" id="UP000005447"/>
    </source>
</evidence>
<dbReference type="Pfam" id="PF15257">
    <property type="entry name" value="DUF4590"/>
    <property type="match status" value="1"/>
</dbReference>
<feature type="compositionally biased region" description="Pro residues" evidence="1">
    <location>
        <begin position="1"/>
        <end position="11"/>
    </location>
</feature>
<organism evidence="3 4">
    <name type="scientific">Cavia porcellus</name>
    <name type="common">Guinea pig</name>
    <dbReference type="NCBI Taxonomy" id="10141"/>
    <lineage>
        <taxon>Eukaryota</taxon>
        <taxon>Metazoa</taxon>
        <taxon>Chordata</taxon>
        <taxon>Craniata</taxon>
        <taxon>Vertebrata</taxon>
        <taxon>Euteleostomi</taxon>
        <taxon>Mammalia</taxon>
        <taxon>Eutheria</taxon>
        <taxon>Euarchontoglires</taxon>
        <taxon>Glires</taxon>
        <taxon>Rodentia</taxon>
        <taxon>Hystricomorpha</taxon>
        <taxon>Caviidae</taxon>
        <taxon>Cavia</taxon>
    </lineage>
</organism>
<dbReference type="EMBL" id="AAKN02005033">
    <property type="status" value="NOT_ANNOTATED_CDS"/>
    <property type="molecule type" value="Genomic_DNA"/>
</dbReference>
<sequence>MPILSPHPPAGPKMHRGPSILVNEGHSGPLTLTAPRPCTAPGNMQPPIRLQPLPSNPAVATVSKPTLGSRSKSSLLRKEAPFPIEGKKAMKKFRNSTEKSQRLNPYQLPNMNSCLIPFPPPTPPPNRKVQRESKSETWKGRRFRPTTATNGLEPLFTRDSGRIYKTSLHSNAAITMIYLGKNVHLSYDDPYFRDEIKVYQQHCGGENLCVYKGKLLEKETFQFISKRHYGFPFSLTFFVNGMQVNRLSSCCEYKHRKGSRLGGRRSYFGFVSVEKASPCYKCIIAMGLDKKPSLLKPRKDKSSEDRMNLRNGEQSLGGPVVNWMPRRTETEQNKTSVSASFSVEDIKPEVKEVRTAVEEMECKRKSGQDVWEDSQGDTFKYEYEEDFEVDDEKQDEKANEEGQADDQMNGISKSPSEDEKDNLGPEEESAISPQKAPDADDSEKDEDDGCSESELDEDKQDTRSISSTSSRSFPCSSDSEDDSAELGREAHAEHSMEEDARSSSSRELSEDDEPRKSHLRTKEFFETELEDQEIRKADVETIPLPTEESCGNILKGEMERGTQGMTEHSSEKSRKNACEEEKEKAQGQLWRGSPAKAEARRAGVLGVEKGASIRNLVMEERAVLNSNKESKQITQEAHALEKAETEADTGSQYQDADLMEDEKVAVHQEKAGANEFPWGEWKPTAEQPVSAEQLLVAREIPVDLASEAETDAGEDGRLRREELDHTGKAEARDSASLSGEGTAEDQVLRQTENEASPTEEQGSEKTVLPDSTVQSSQHPQEEVILRESGIPEMGEADKEVAVSKTELERPDVDGSVEKTPTELEDMAPVEDTESLKEDEAEQETLGKVESDKEGRKVLEAETPLSFSTEEAEMEAGPMRASDGSSVDLPKETIKREETVTELVPNREDDKEDVLPEQLGVAKDRRKGERPTASLRETESEKKVVTWADAQKDEDTLKEEQKLKEEKRETMKDTRSEELANALRNEKESDAEDVEPTEATESNEGTELLEDAPAGKVVSLLDATTEFEKTPGKETVLKEEEGEEGLREARDTEQQGQEPVAPSKQGEGAGYRGQGTSEGPGNESLDERKVPERIIPDIGWAEECTALDHGGLAGLARGDEEGSQQGPEGTQAMVVTHELVPEGGGRMAKKFNVEAEGEDFEEDGDRKSWLETGEIEDCSPERNEATGERTVNAEEQKREAGTAVGRKEVMADLKTAEGKTVANTATSSSDAAEEETRLKGSEGLGETAAEETVVAEETTLSRQEVTVASTEKAGARVLPEPSKGARETRRLEQDREGGEAEATQRARSAQAMAGPGGGDPGQVTGVSEESSQDRASEPSRRSPEVVALLPVKSDLSGTREKQEHMVQRHGDSADAP</sequence>
<dbReference type="OMA" id="PEEDPIM"/>
<reference evidence="4" key="1">
    <citation type="journal article" date="2011" name="Nature">
        <title>A high-resolution map of human evolutionary constraint using 29 mammals.</title>
        <authorList>
            <person name="Lindblad-Toh K."/>
            <person name="Garber M."/>
            <person name="Zuk O."/>
            <person name="Lin M.F."/>
            <person name="Parker B.J."/>
            <person name="Washietl S."/>
            <person name="Kheradpour P."/>
            <person name="Ernst J."/>
            <person name="Jordan G."/>
            <person name="Mauceli E."/>
            <person name="Ward L.D."/>
            <person name="Lowe C.B."/>
            <person name="Holloway A.K."/>
            <person name="Clamp M."/>
            <person name="Gnerre S."/>
            <person name="Alfoldi J."/>
            <person name="Beal K."/>
            <person name="Chang J."/>
            <person name="Clawson H."/>
            <person name="Cuff J."/>
            <person name="Di Palma F."/>
            <person name="Fitzgerald S."/>
            <person name="Flicek P."/>
            <person name="Guttman M."/>
            <person name="Hubisz M.J."/>
            <person name="Jaffe D.B."/>
            <person name="Jungreis I."/>
            <person name="Kent W.J."/>
            <person name="Kostka D."/>
            <person name="Lara M."/>
            <person name="Martins A.L."/>
            <person name="Massingham T."/>
            <person name="Moltke I."/>
            <person name="Raney B.J."/>
            <person name="Rasmussen M.D."/>
            <person name="Robinson J."/>
            <person name="Stark A."/>
            <person name="Vilella A.J."/>
            <person name="Wen J."/>
            <person name="Xie X."/>
            <person name="Zody M.C."/>
            <person name="Baldwin J."/>
            <person name="Bloom T."/>
            <person name="Chin C.W."/>
            <person name="Heiman D."/>
            <person name="Nicol R."/>
            <person name="Nusbaum C."/>
            <person name="Young S."/>
            <person name="Wilkinson J."/>
            <person name="Worley K.C."/>
            <person name="Kovar C.L."/>
            <person name="Muzny D.M."/>
            <person name="Gibbs R.A."/>
            <person name="Cree A."/>
            <person name="Dihn H.H."/>
            <person name="Fowler G."/>
            <person name="Jhangiani S."/>
            <person name="Joshi V."/>
            <person name="Lee S."/>
            <person name="Lewis L.R."/>
            <person name="Nazareth L.V."/>
            <person name="Okwuonu G."/>
            <person name="Santibanez J."/>
            <person name="Warren W.C."/>
            <person name="Mardis E.R."/>
            <person name="Weinstock G.M."/>
            <person name="Wilson R.K."/>
            <person name="Delehaunty K."/>
            <person name="Dooling D."/>
            <person name="Fronik C."/>
            <person name="Fulton L."/>
            <person name="Fulton B."/>
            <person name="Graves T."/>
            <person name="Minx P."/>
            <person name="Sodergren E."/>
            <person name="Birney E."/>
            <person name="Margulies E.H."/>
            <person name="Herrero J."/>
            <person name="Green E.D."/>
            <person name="Haussler D."/>
            <person name="Siepel A."/>
            <person name="Goldman N."/>
            <person name="Pollard K.S."/>
            <person name="Pedersen J.S."/>
            <person name="Lander E.S."/>
            <person name="Kellis M."/>
        </authorList>
    </citation>
    <scope>NUCLEOTIDE SEQUENCE [LARGE SCALE GENOMIC DNA]</scope>
    <source>
        <strain evidence="4">2N</strain>
    </source>
</reference>
<protein>
    <recommendedName>
        <fullName evidence="2">DUF4590 domain-containing protein</fullName>
    </recommendedName>
</protein>
<gene>
    <name evidence="3" type="primary">Erich3</name>
</gene>
<feature type="compositionally biased region" description="Acidic residues" evidence="1">
    <location>
        <begin position="439"/>
        <end position="459"/>
    </location>
</feature>
<feature type="region of interest" description="Disordered" evidence="1">
    <location>
        <begin position="295"/>
        <end position="321"/>
    </location>
</feature>
<feature type="compositionally biased region" description="Low complexity" evidence="1">
    <location>
        <begin position="1245"/>
        <end position="1257"/>
    </location>
</feature>
<dbReference type="PANTHER" id="PTHR23034">
    <property type="entry name" value="GLUTAMATE-RICH PROTEIN 3"/>
    <property type="match status" value="1"/>
</dbReference>
<feature type="compositionally biased region" description="Low complexity" evidence="1">
    <location>
        <begin position="464"/>
        <end position="477"/>
    </location>
</feature>
<dbReference type="VEuPathDB" id="HostDB:ENSCPOG00000038970"/>
<feature type="compositionally biased region" description="Basic and acidic residues" evidence="1">
    <location>
        <begin position="1025"/>
        <end position="1052"/>
    </location>
</feature>
<feature type="compositionally biased region" description="Basic and acidic residues" evidence="1">
    <location>
        <begin position="1330"/>
        <end position="1342"/>
    </location>
</feature>
<feature type="compositionally biased region" description="Basic and acidic residues" evidence="1">
    <location>
        <begin position="795"/>
        <end position="821"/>
    </location>
</feature>
<feature type="region of interest" description="Disordered" evidence="1">
    <location>
        <begin position="1111"/>
        <end position="1130"/>
    </location>
</feature>
<dbReference type="eggNOG" id="ENOG502QVG1">
    <property type="taxonomic scope" value="Eukaryota"/>
</dbReference>